<dbReference type="Pfam" id="PF16810">
    <property type="entry name" value="RXLR"/>
    <property type="match status" value="1"/>
</dbReference>
<comment type="subcellular location">
    <subcellularLocation>
        <location evidence="1 4">Secreted</location>
    </subcellularLocation>
</comment>
<sequence length="156" mass="16386">MQFHLVLSLVVATFLACCNSFTSAGLAAAKGPTVRSPETRRLRGDDAIQDEEKPLSLNVVGTKSQLKNQPPVVGTLASDDSDQVAPTSALKEKLEKKLLALSKDHDERGFWKAAGIIAAVIAAIGAGSWLTYGHIKHMSQMGETAMTGSSSGPGPI</sequence>
<keyword evidence="5" id="KW-1133">Transmembrane helix</keyword>
<evidence type="ECO:0000256" key="4">
    <source>
        <dbReference type="RuleBase" id="RU367124"/>
    </source>
</evidence>
<comment type="caution">
    <text evidence="6">The sequence shown here is derived from an EMBL/GenBank/DDBJ whole genome shotgun (WGS) entry which is preliminary data.</text>
</comment>
<reference evidence="6" key="1">
    <citation type="submission" date="2024-01" db="EMBL/GenBank/DDBJ databases">
        <authorList>
            <person name="Webb A."/>
        </authorList>
    </citation>
    <scope>NUCLEOTIDE SEQUENCE</scope>
    <source>
        <strain evidence="6">Pm1</strain>
    </source>
</reference>
<evidence type="ECO:0000313" key="6">
    <source>
        <dbReference type="EMBL" id="CAK7933351.1"/>
    </source>
</evidence>
<keyword evidence="5" id="KW-0812">Transmembrane</keyword>
<comment type="function">
    <text evidence="4">Effector that suppresses plant defense responses during pathogen infection.</text>
</comment>
<dbReference type="Proteomes" id="UP001162060">
    <property type="component" value="Unassembled WGS sequence"/>
</dbReference>
<feature type="transmembrane region" description="Helical" evidence="5">
    <location>
        <begin position="110"/>
        <end position="132"/>
    </location>
</feature>
<feature type="chain" id="PRO_5043707448" description="RxLR effector protein" evidence="4">
    <location>
        <begin position="21"/>
        <end position="156"/>
    </location>
</feature>
<organism evidence="6 7">
    <name type="scientific">Peronospora matthiolae</name>
    <dbReference type="NCBI Taxonomy" id="2874970"/>
    <lineage>
        <taxon>Eukaryota</taxon>
        <taxon>Sar</taxon>
        <taxon>Stramenopiles</taxon>
        <taxon>Oomycota</taxon>
        <taxon>Peronosporomycetes</taxon>
        <taxon>Peronosporales</taxon>
        <taxon>Peronosporaceae</taxon>
        <taxon>Peronospora</taxon>
    </lineage>
</organism>
<comment type="domain">
    <text evidence="4">The RxLR-dEER motif acts to carry the protein into the host cell cytoplasm through binding to cell surface phosphatidylinositol-3-phosphate.</text>
</comment>
<evidence type="ECO:0000256" key="1">
    <source>
        <dbReference type="ARBA" id="ARBA00004613"/>
    </source>
</evidence>
<keyword evidence="5" id="KW-0472">Membrane</keyword>
<keyword evidence="4" id="KW-0732">Signal</keyword>
<accession>A0AAV1UF40</accession>
<name>A0AAV1UF40_9STRA</name>
<dbReference type="EMBL" id="CAKLBY020000194">
    <property type="protein sequence ID" value="CAK7933351.1"/>
    <property type="molecule type" value="Genomic_DNA"/>
</dbReference>
<protein>
    <recommendedName>
        <fullName evidence="4">RxLR effector protein</fullName>
    </recommendedName>
</protein>
<evidence type="ECO:0000256" key="5">
    <source>
        <dbReference type="SAM" id="Phobius"/>
    </source>
</evidence>
<proteinExistence type="inferred from homology"/>
<evidence type="ECO:0000256" key="3">
    <source>
        <dbReference type="ARBA" id="ARBA00022525"/>
    </source>
</evidence>
<evidence type="ECO:0000313" key="7">
    <source>
        <dbReference type="Proteomes" id="UP001162060"/>
    </source>
</evidence>
<gene>
    <name evidence="6" type="ORF">PM001_LOCUS18501</name>
</gene>
<feature type="signal peptide" evidence="4">
    <location>
        <begin position="1"/>
        <end position="20"/>
    </location>
</feature>
<dbReference type="InterPro" id="IPR031825">
    <property type="entry name" value="RXLR"/>
</dbReference>
<evidence type="ECO:0000256" key="2">
    <source>
        <dbReference type="ARBA" id="ARBA00010400"/>
    </source>
</evidence>
<dbReference type="AlphaFoldDB" id="A0AAV1UF40"/>
<comment type="similarity">
    <text evidence="2 4">Belongs to the RxLR effector family.</text>
</comment>
<keyword evidence="3 4" id="KW-0964">Secreted</keyword>